<keyword evidence="2 3" id="KW-0175">Coiled coil</keyword>
<feature type="compositionally biased region" description="Basic and acidic residues" evidence="4">
    <location>
        <begin position="324"/>
        <end position="366"/>
    </location>
</feature>
<feature type="region of interest" description="Disordered" evidence="4">
    <location>
        <begin position="393"/>
        <end position="419"/>
    </location>
</feature>
<comment type="caution">
    <text evidence="6">The sequence shown here is derived from an EMBL/GenBank/DDBJ whole genome shotgun (WGS) entry which is preliminary data.</text>
</comment>
<feature type="region of interest" description="Disordered" evidence="4">
    <location>
        <begin position="245"/>
        <end position="366"/>
    </location>
</feature>
<evidence type="ECO:0000256" key="3">
    <source>
        <dbReference type="SAM" id="Coils"/>
    </source>
</evidence>
<feature type="region of interest" description="Disordered" evidence="4">
    <location>
        <begin position="500"/>
        <end position="547"/>
    </location>
</feature>
<dbReference type="InterPro" id="IPR026188">
    <property type="entry name" value="Lebercilin-like"/>
</dbReference>
<feature type="compositionally biased region" description="Acidic residues" evidence="4">
    <location>
        <begin position="617"/>
        <end position="626"/>
    </location>
</feature>
<feature type="compositionally biased region" description="Basic and acidic residues" evidence="4">
    <location>
        <begin position="583"/>
        <end position="592"/>
    </location>
</feature>
<feature type="compositionally biased region" description="Basic and acidic residues" evidence="4">
    <location>
        <begin position="303"/>
        <end position="315"/>
    </location>
</feature>
<feature type="compositionally biased region" description="Basic and acidic residues" evidence="4">
    <location>
        <begin position="522"/>
        <end position="531"/>
    </location>
</feature>
<dbReference type="GO" id="GO:0005930">
    <property type="term" value="C:axoneme"/>
    <property type="evidence" value="ECO:0007669"/>
    <property type="project" value="TreeGrafter"/>
</dbReference>
<organism evidence="6 7">
    <name type="scientific">Scleropages formosus</name>
    <name type="common">Asian bonytongue</name>
    <name type="synonym">Osteoglossum formosum</name>
    <dbReference type="NCBI Taxonomy" id="113540"/>
    <lineage>
        <taxon>Eukaryota</taxon>
        <taxon>Metazoa</taxon>
        <taxon>Chordata</taxon>
        <taxon>Craniata</taxon>
        <taxon>Vertebrata</taxon>
        <taxon>Euteleostomi</taxon>
        <taxon>Actinopterygii</taxon>
        <taxon>Neopterygii</taxon>
        <taxon>Teleostei</taxon>
        <taxon>Osteoglossocephala</taxon>
        <taxon>Osteoglossomorpha</taxon>
        <taxon>Osteoglossiformes</taxon>
        <taxon>Osteoglossidae</taxon>
        <taxon>Scleropages</taxon>
    </lineage>
</organism>
<reference evidence="6 7" key="1">
    <citation type="submission" date="2015-08" db="EMBL/GenBank/DDBJ databases">
        <title>The genome of the Asian arowana (Scleropages formosus).</title>
        <authorList>
            <person name="Tan M.H."/>
            <person name="Gan H.M."/>
            <person name="Croft L.J."/>
            <person name="Austin C.M."/>
        </authorList>
    </citation>
    <scope>NUCLEOTIDE SEQUENCE [LARGE SCALE GENOMIC DNA]</scope>
    <source>
        <strain evidence="6">Aro1</strain>
    </source>
</reference>
<dbReference type="PANTHER" id="PTHR16650">
    <property type="entry name" value="C21ORF13-RELATED"/>
    <property type="match status" value="1"/>
</dbReference>
<gene>
    <name evidence="6" type="ORF">Z043_119599</name>
</gene>
<evidence type="ECO:0000256" key="2">
    <source>
        <dbReference type="ARBA" id="ARBA00023054"/>
    </source>
</evidence>
<dbReference type="PANTHER" id="PTHR16650:SF10">
    <property type="entry name" value="LEBERCILIN"/>
    <property type="match status" value="1"/>
</dbReference>
<name>A0A0P7U4V1_SCLFO</name>
<dbReference type="GO" id="GO:0042073">
    <property type="term" value="P:intraciliary transport"/>
    <property type="evidence" value="ECO:0007669"/>
    <property type="project" value="TreeGrafter"/>
</dbReference>
<accession>A0A0P7U4V1</accession>
<comment type="similarity">
    <text evidence="1">Belongs to the LCA5 family.</text>
</comment>
<dbReference type="InterPro" id="IPR028933">
    <property type="entry name" value="Lebercilin_dom"/>
</dbReference>
<evidence type="ECO:0000313" key="6">
    <source>
        <dbReference type="EMBL" id="KPP62227.1"/>
    </source>
</evidence>
<protein>
    <submittedName>
        <fullName evidence="6">Lebercilin-like</fullName>
    </submittedName>
</protein>
<evidence type="ECO:0000256" key="4">
    <source>
        <dbReference type="SAM" id="MobiDB-lite"/>
    </source>
</evidence>
<sequence>MGFRCSLCPAGLQKVGSRHLRPGVPVQRGGVRSQSLNKDPSPKDLDLVTKRMLSARLLKINELKNELAETQLRLQQLQKENKVLRQLQLRQERALNRFEDTESEITQLISRHSGEVHVLRERLRRSRERERDAERRLRDAQDELHRCRTALQKLRRLAEDRRLGEREELARKLEQVEGRLGESERRVKELERSLELSSSSFQRHLAAERKKSHEFQTEVKTLNAELERLGLKLKEKEKELDTRNIYANRMRAAPKRDPDSAAKKRGGPAAELLSGSTRSTTKSVQTEDRMLSLEFPTPPPGVVDREGAPRGDDYLSLKASAPHEAPEREKRPKAADRERREERHQEHEVLELEEKPRKLRGEHTVEEMTDRCLLCKPGLKKDDGDRRRNDFMLHKEEEKRTVQNWPQVQEREEEELSRKDHLLAKMREIDEQDRDALLRPLPTSPRLSGSRNQNGSVFGFTDPGETFQNGGREPPRKAEPLGRRGLLALGSSEEFMFGSYAPSFGRPAGKAGPPGPPGARGDGAEERHRDGPGVAAPSVKDRKSALMQQLFGSSSSISSSAAGCSKMEVLSTPGAVQSVLGESGRKRDDSFPFDRGQAAGCGTGAESRAAPRTATSFDDDVEEVTL</sequence>
<feature type="compositionally biased region" description="Polar residues" evidence="4">
    <location>
        <begin position="274"/>
        <end position="284"/>
    </location>
</feature>
<feature type="domain" description="Lebercilin" evidence="5">
    <location>
        <begin position="48"/>
        <end position="240"/>
    </location>
</feature>
<dbReference type="AlphaFoldDB" id="A0A0P7U4V1"/>
<evidence type="ECO:0000259" key="5">
    <source>
        <dbReference type="Pfam" id="PF15619"/>
    </source>
</evidence>
<evidence type="ECO:0000313" key="7">
    <source>
        <dbReference type="Proteomes" id="UP000034805"/>
    </source>
</evidence>
<feature type="compositionally biased region" description="Basic and acidic residues" evidence="4">
    <location>
        <begin position="473"/>
        <end position="482"/>
    </location>
</feature>
<evidence type="ECO:0000256" key="1">
    <source>
        <dbReference type="ARBA" id="ARBA00010229"/>
    </source>
</evidence>
<dbReference type="EMBL" id="JARO02008862">
    <property type="protein sequence ID" value="KPP62227.1"/>
    <property type="molecule type" value="Genomic_DNA"/>
</dbReference>
<dbReference type="Pfam" id="PF15619">
    <property type="entry name" value="Lebercilin"/>
    <property type="match status" value="1"/>
</dbReference>
<dbReference type="Proteomes" id="UP000034805">
    <property type="component" value="Unassembled WGS sequence"/>
</dbReference>
<feature type="region of interest" description="Disordered" evidence="4">
    <location>
        <begin position="433"/>
        <end position="485"/>
    </location>
</feature>
<proteinExistence type="inferred from homology"/>
<feature type="coiled-coil region" evidence="3">
    <location>
        <begin position="60"/>
        <end position="239"/>
    </location>
</feature>
<feature type="compositionally biased region" description="Low complexity" evidence="4">
    <location>
        <begin position="438"/>
        <end position="451"/>
    </location>
</feature>
<feature type="region of interest" description="Disordered" evidence="4">
    <location>
        <begin position="578"/>
        <end position="626"/>
    </location>
</feature>
<dbReference type="STRING" id="113540.ENSSFOP00015055168"/>